<dbReference type="SUPFAM" id="SSF88659">
    <property type="entry name" value="Sigma3 and sigma4 domains of RNA polymerase sigma factors"/>
    <property type="match status" value="1"/>
</dbReference>
<dbReference type="PROSITE" id="PS01063">
    <property type="entry name" value="SIGMA70_ECF"/>
    <property type="match status" value="1"/>
</dbReference>
<protein>
    <recommendedName>
        <fullName evidence="6">RNA polymerase sigma factor</fullName>
    </recommendedName>
</protein>
<dbReference type="HOGENOM" id="CLU_047691_3_0_10"/>
<dbReference type="PANTHER" id="PTHR43133">
    <property type="entry name" value="RNA POLYMERASE ECF-TYPE SIGMA FACTO"/>
    <property type="match status" value="1"/>
</dbReference>
<dbReference type="PANTHER" id="PTHR43133:SF51">
    <property type="entry name" value="RNA POLYMERASE SIGMA FACTOR"/>
    <property type="match status" value="1"/>
</dbReference>
<dbReference type="InterPro" id="IPR013324">
    <property type="entry name" value="RNA_pol_sigma_r3/r4-like"/>
</dbReference>
<dbReference type="EMBL" id="ACKS01000060">
    <property type="protein sequence ID" value="EFA44152.1"/>
    <property type="molecule type" value="Genomic_DNA"/>
</dbReference>
<dbReference type="Gene3D" id="1.10.10.10">
    <property type="entry name" value="Winged helix-like DNA-binding domain superfamily/Winged helix DNA-binding domain"/>
    <property type="match status" value="1"/>
</dbReference>
<dbReference type="InterPro" id="IPR007627">
    <property type="entry name" value="RNA_pol_sigma70_r2"/>
</dbReference>
<evidence type="ECO:0000256" key="3">
    <source>
        <dbReference type="ARBA" id="ARBA00023082"/>
    </source>
</evidence>
<dbReference type="Gene3D" id="1.10.1740.10">
    <property type="match status" value="1"/>
</dbReference>
<dbReference type="GO" id="GO:0016987">
    <property type="term" value="F:sigma factor activity"/>
    <property type="evidence" value="ECO:0007669"/>
    <property type="project" value="UniProtKB-KW"/>
</dbReference>
<proteinExistence type="inferred from homology"/>
<keyword evidence="10" id="KW-1185">Reference proteome</keyword>
<reference evidence="9 10" key="1">
    <citation type="submission" date="2009-10" db="EMBL/GenBank/DDBJ databases">
        <authorList>
            <person name="Qin X."/>
            <person name="Bachman B."/>
            <person name="Battles P."/>
            <person name="Bell A."/>
            <person name="Bess C."/>
            <person name="Bickham C."/>
            <person name="Chaboub L."/>
            <person name="Chen D."/>
            <person name="Coyle M."/>
            <person name="Deiros D.R."/>
            <person name="Dinh H."/>
            <person name="Forbes L."/>
            <person name="Fowler G."/>
            <person name="Francisco L."/>
            <person name="Fu Q."/>
            <person name="Gubbala S."/>
            <person name="Hale W."/>
            <person name="Han Y."/>
            <person name="Hemphill L."/>
            <person name="Highlander S.K."/>
            <person name="Hirani K."/>
            <person name="Hogues M."/>
            <person name="Jackson L."/>
            <person name="Jakkamsetti A."/>
            <person name="Javaid M."/>
            <person name="Jiang H."/>
            <person name="Korchina V."/>
            <person name="Kovar C."/>
            <person name="Lara F."/>
            <person name="Lee S."/>
            <person name="Mata R."/>
            <person name="Mathew T."/>
            <person name="Moen C."/>
            <person name="Morales K."/>
            <person name="Munidasa M."/>
            <person name="Nazareth L."/>
            <person name="Ngo R."/>
            <person name="Nguyen L."/>
            <person name="Okwuonu G."/>
            <person name="Ongeri F."/>
            <person name="Patil S."/>
            <person name="Petrosino J."/>
            <person name="Pham C."/>
            <person name="Pham P."/>
            <person name="Pu L.-L."/>
            <person name="Puazo M."/>
            <person name="Raj R."/>
            <person name="Reid J."/>
            <person name="Rouhana J."/>
            <person name="Saada N."/>
            <person name="Shang Y."/>
            <person name="Simmons D."/>
            <person name="Thornton R."/>
            <person name="Warren J."/>
            <person name="Weissenberger G."/>
            <person name="Zhang J."/>
            <person name="Zhang L."/>
            <person name="Zhou C."/>
            <person name="Zhu D."/>
            <person name="Muzny D."/>
            <person name="Worley K."/>
            <person name="Gibbs R."/>
        </authorList>
    </citation>
    <scope>NUCLEOTIDE SEQUENCE [LARGE SCALE GENOMIC DNA]</scope>
    <source>
        <strain evidence="9 10">DSM 17361</strain>
    </source>
</reference>
<keyword evidence="5 6" id="KW-0804">Transcription</keyword>
<dbReference type="eggNOG" id="COG1595">
    <property type="taxonomic scope" value="Bacteria"/>
</dbReference>
<dbReference type="NCBIfam" id="TIGR02937">
    <property type="entry name" value="sigma70-ECF"/>
    <property type="match status" value="1"/>
</dbReference>
<feature type="domain" description="RNA polymerase sigma-70 region 2" evidence="7">
    <location>
        <begin position="25"/>
        <end position="92"/>
    </location>
</feature>
<feature type="domain" description="RNA polymerase sigma factor 70 region 4 type 2" evidence="8">
    <location>
        <begin position="117"/>
        <end position="168"/>
    </location>
</feature>
<evidence type="ECO:0000256" key="2">
    <source>
        <dbReference type="ARBA" id="ARBA00023015"/>
    </source>
</evidence>
<evidence type="ECO:0000256" key="6">
    <source>
        <dbReference type="RuleBase" id="RU000716"/>
    </source>
</evidence>
<dbReference type="GO" id="GO:0003677">
    <property type="term" value="F:DNA binding"/>
    <property type="evidence" value="ECO:0007669"/>
    <property type="project" value="UniProtKB-KW"/>
</dbReference>
<dbReference type="AlphaFoldDB" id="D1PWR5"/>
<dbReference type="Pfam" id="PF08281">
    <property type="entry name" value="Sigma70_r4_2"/>
    <property type="match status" value="1"/>
</dbReference>
<dbReference type="Pfam" id="PF04542">
    <property type="entry name" value="Sigma70_r2"/>
    <property type="match status" value="1"/>
</dbReference>
<dbReference type="InterPro" id="IPR013249">
    <property type="entry name" value="RNA_pol_sigma70_r4_t2"/>
</dbReference>
<dbReference type="GO" id="GO:0006352">
    <property type="term" value="P:DNA-templated transcription initiation"/>
    <property type="evidence" value="ECO:0007669"/>
    <property type="project" value="InterPro"/>
</dbReference>
<dbReference type="InterPro" id="IPR014284">
    <property type="entry name" value="RNA_pol_sigma-70_dom"/>
</dbReference>
<evidence type="ECO:0000259" key="7">
    <source>
        <dbReference type="Pfam" id="PF04542"/>
    </source>
</evidence>
<comment type="similarity">
    <text evidence="1 6">Belongs to the sigma-70 factor family. ECF subfamily.</text>
</comment>
<dbReference type="InterPro" id="IPR000838">
    <property type="entry name" value="RNA_pol_sigma70_ECF_CS"/>
</dbReference>
<gene>
    <name evidence="9" type="ORF">HMPREF0645_1400</name>
</gene>
<accession>D1PWR5</accession>
<evidence type="ECO:0000256" key="4">
    <source>
        <dbReference type="ARBA" id="ARBA00023125"/>
    </source>
</evidence>
<name>D1PWR5_9BACT</name>
<keyword evidence="3 6" id="KW-0731">Sigma factor</keyword>
<dbReference type="Proteomes" id="UP000003160">
    <property type="component" value="Unassembled WGS sequence"/>
</dbReference>
<organism evidence="9 10">
    <name type="scientific">Hallella bergensis DSM 17361</name>
    <dbReference type="NCBI Taxonomy" id="585502"/>
    <lineage>
        <taxon>Bacteria</taxon>
        <taxon>Pseudomonadati</taxon>
        <taxon>Bacteroidota</taxon>
        <taxon>Bacteroidia</taxon>
        <taxon>Bacteroidales</taxon>
        <taxon>Prevotellaceae</taxon>
        <taxon>Hallella</taxon>
    </lineage>
</organism>
<keyword evidence="2 6" id="KW-0805">Transcription regulation</keyword>
<dbReference type="SUPFAM" id="SSF88946">
    <property type="entry name" value="Sigma2 domain of RNA polymerase sigma factors"/>
    <property type="match status" value="1"/>
</dbReference>
<evidence type="ECO:0000259" key="8">
    <source>
        <dbReference type="Pfam" id="PF08281"/>
    </source>
</evidence>
<dbReference type="CDD" id="cd06171">
    <property type="entry name" value="Sigma70_r4"/>
    <property type="match status" value="1"/>
</dbReference>
<dbReference type="InterPro" id="IPR039425">
    <property type="entry name" value="RNA_pol_sigma-70-like"/>
</dbReference>
<evidence type="ECO:0000256" key="1">
    <source>
        <dbReference type="ARBA" id="ARBA00010641"/>
    </source>
</evidence>
<evidence type="ECO:0000256" key="5">
    <source>
        <dbReference type="ARBA" id="ARBA00023163"/>
    </source>
</evidence>
<evidence type="ECO:0000313" key="9">
    <source>
        <dbReference type="EMBL" id="EFA44152.1"/>
    </source>
</evidence>
<dbReference type="InterPro" id="IPR013325">
    <property type="entry name" value="RNA_pol_sigma_r2"/>
</dbReference>
<dbReference type="InterPro" id="IPR036388">
    <property type="entry name" value="WH-like_DNA-bd_sf"/>
</dbReference>
<keyword evidence="4 6" id="KW-0238">DNA-binding</keyword>
<comment type="caution">
    <text evidence="9">The sequence shown here is derived from an EMBL/GenBank/DDBJ whole genome shotgun (WGS) entry which is preliminary data.</text>
</comment>
<dbReference type="RefSeq" id="WP_007173504.1">
    <property type="nucleotide sequence ID" value="NZ_GG704780.1"/>
</dbReference>
<sequence length="178" mass="20169">MDRAEEIRLVTQVAVFHHQRAFDQLMREYQSPVRRFFLSQTLGDSQLSDDLAQDTFVKAYTHISQFQGRSSFLTWLFRIAYNVFYDHVRGRKETTDIDTPAITGRSAGTEDGSLKLDLYDALQLLSESERTCVTLQLMEGQPIDKIAEITGIAANTVKSHLARGKKKMAGFLRANGYG</sequence>
<evidence type="ECO:0000313" key="10">
    <source>
        <dbReference type="Proteomes" id="UP000003160"/>
    </source>
</evidence>